<protein>
    <submittedName>
        <fullName evidence="1">Uncharacterized protein</fullName>
    </submittedName>
</protein>
<keyword evidence="2" id="KW-1185">Reference proteome</keyword>
<evidence type="ECO:0000313" key="2">
    <source>
        <dbReference type="Proteomes" id="UP000830115"/>
    </source>
</evidence>
<sequence>MTTIHQFWKQVIGSYLKRGTPLVHIVCGECGDRIATVEWSEEEGIVTLWRGRRFETVPYVDCPTHGRLDIGMDNVKPKVVAARTKGRPTTLRARAVR</sequence>
<evidence type="ECO:0000313" key="1">
    <source>
        <dbReference type="EMBL" id="UQA92673.1"/>
    </source>
</evidence>
<reference evidence="1" key="1">
    <citation type="submission" date="2021-10" db="EMBL/GenBank/DDBJ databases">
        <title>Streptomyces nigrumlapis sp.nov.,an antimicrobial producing actinobacterium isolated from Black Gobi rocks.</title>
        <authorList>
            <person name="Wen Y."/>
            <person name="Zhang W."/>
            <person name="Liu X.G."/>
        </authorList>
    </citation>
    <scope>NUCLEOTIDE SEQUENCE</scope>
    <source>
        <strain evidence="1">ST13-2-2</strain>
    </source>
</reference>
<accession>A0ABY4M5V8</accession>
<gene>
    <name evidence="1" type="ORF">K9S39_13295</name>
</gene>
<name>A0ABY4M5V8_9ACTN</name>
<dbReference type="Proteomes" id="UP000830115">
    <property type="component" value="Chromosome"/>
</dbReference>
<organism evidence="1 2">
    <name type="scientific">Streptomyces halobius</name>
    <dbReference type="NCBI Taxonomy" id="2879846"/>
    <lineage>
        <taxon>Bacteria</taxon>
        <taxon>Bacillati</taxon>
        <taxon>Actinomycetota</taxon>
        <taxon>Actinomycetes</taxon>
        <taxon>Kitasatosporales</taxon>
        <taxon>Streptomycetaceae</taxon>
        <taxon>Streptomyces</taxon>
    </lineage>
</organism>
<dbReference type="EMBL" id="CP086322">
    <property type="protein sequence ID" value="UQA92673.1"/>
    <property type="molecule type" value="Genomic_DNA"/>
</dbReference>
<dbReference type="RefSeq" id="WP_248863537.1">
    <property type="nucleotide sequence ID" value="NZ_CP086322.1"/>
</dbReference>
<proteinExistence type="predicted"/>